<dbReference type="RefSeq" id="XP_009170705.1">
    <property type="nucleotide sequence ID" value="XM_009172441.1"/>
</dbReference>
<reference evidence="1 2" key="1">
    <citation type="submission" date="2013-11" db="EMBL/GenBank/DDBJ databases">
        <title>Opisthorchis viverrini - life in the bile duct.</title>
        <authorList>
            <person name="Young N.D."/>
            <person name="Nagarajan N."/>
            <person name="Lin S.J."/>
            <person name="Korhonen P.K."/>
            <person name="Jex A.R."/>
            <person name="Hall R.S."/>
            <person name="Safavi-Hemami H."/>
            <person name="Kaewkong W."/>
            <person name="Bertrand D."/>
            <person name="Gao S."/>
            <person name="Seet Q."/>
            <person name="Wongkham S."/>
            <person name="Teh B.T."/>
            <person name="Wongkham C."/>
            <person name="Intapan P.M."/>
            <person name="Maleewong W."/>
            <person name="Yang X."/>
            <person name="Hu M."/>
            <person name="Wang Z."/>
            <person name="Hofmann A."/>
            <person name="Sternberg P.W."/>
            <person name="Tan P."/>
            <person name="Wang J."/>
            <person name="Gasser R.B."/>
        </authorList>
    </citation>
    <scope>NUCLEOTIDE SEQUENCE [LARGE SCALE GENOMIC DNA]</scope>
</reference>
<protein>
    <submittedName>
        <fullName evidence="1">Uncharacterized protein</fullName>
    </submittedName>
</protein>
<evidence type="ECO:0000313" key="2">
    <source>
        <dbReference type="Proteomes" id="UP000054324"/>
    </source>
</evidence>
<gene>
    <name evidence="1" type="ORF">T265_07020</name>
</gene>
<dbReference type="AlphaFoldDB" id="A0A074ZE62"/>
<dbReference type="CTD" id="20321199"/>
<name>A0A074ZE62_OPIVI</name>
<organism evidence="1 2">
    <name type="scientific">Opisthorchis viverrini</name>
    <name type="common">Southeast Asian liver fluke</name>
    <dbReference type="NCBI Taxonomy" id="6198"/>
    <lineage>
        <taxon>Eukaryota</taxon>
        <taxon>Metazoa</taxon>
        <taxon>Spiralia</taxon>
        <taxon>Lophotrochozoa</taxon>
        <taxon>Platyhelminthes</taxon>
        <taxon>Trematoda</taxon>
        <taxon>Digenea</taxon>
        <taxon>Opisthorchiida</taxon>
        <taxon>Opisthorchiata</taxon>
        <taxon>Opisthorchiidae</taxon>
        <taxon>Opisthorchis</taxon>
    </lineage>
</organism>
<accession>A0A074ZE62</accession>
<dbReference type="GeneID" id="20321199"/>
<dbReference type="KEGG" id="ovi:T265_07020"/>
<evidence type="ECO:0000313" key="1">
    <source>
        <dbReference type="EMBL" id="KER25561.1"/>
    </source>
</evidence>
<keyword evidence="2" id="KW-1185">Reference proteome</keyword>
<proteinExistence type="predicted"/>
<sequence>MGPECDPTVFFARLQHSRVQCAATYPLPQIIGERNCGSYNQCTTSTRFLQLTMMMMMTSDGSHFMYLRSSGNREAAEAGYAGMGILLIGYPSDFSTERAKQFLTLFYNALKAQISLWLSGEVD</sequence>
<dbReference type="Proteomes" id="UP000054324">
    <property type="component" value="Unassembled WGS sequence"/>
</dbReference>
<dbReference type="OrthoDB" id="2120021at2759"/>
<dbReference type="EMBL" id="KL596773">
    <property type="protein sequence ID" value="KER25561.1"/>
    <property type="molecule type" value="Genomic_DNA"/>
</dbReference>